<comment type="caution">
    <text evidence="1">The sequence shown here is derived from an EMBL/GenBank/DDBJ whole genome shotgun (WGS) entry which is preliminary data.</text>
</comment>
<proteinExistence type="predicted"/>
<keyword evidence="2" id="KW-1185">Reference proteome</keyword>
<name>A0ACC7MDE6_9BURK</name>
<evidence type="ECO:0000313" key="1">
    <source>
        <dbReference type="EMBL" id="MFJ1470087.1"/>
    </source>
</evidence>
<evidence type="ECO:0000313" key="2">
    <source>
        <dbReference type="Proteomes" id="UP001168096"/>
    </source>
</evidence>
<protein>
    <submittedName>
        <fullName evidence="1">Fic family protein</fullName>
    </submittedName>
</protein>
<sequence length="524" mass="58727">MTEHIGFKWIAQHLNIEPVQPFGVESKIGTSRRTVVNSTREETYGPAARPDATIAGHLTFGLKHELVNLEFLARVFTVIDQQVLEDWIRSEPTGAYARRAGFLFEWLTGRQLNVPDTPSGNYVDALDPEEFVVASRSANVQRWRVRDNLPGTRDFCPTIRRTEAVRAVERYNCAAALDSLEVEFGADILMRSAVWLSIKESRASFAIEHEEKQVDRVKRFAAVMERRCGQTDDPLLEETLTELQTEILGAATRYGVRQSPVIVGHTHGFDNLVDYIGPPWERAGELLDGLRRSMVKTIGVPSILRASLASFGFVYIHPMIDGNGRISRFLVNDVLRADGAVPAPFILPISATITNKTKEKAGYDRALETLSRPLLAKYRDNFHFGAEYVCADGVRSNFHFDAYDDAMPTWRYPDLTHQTEYIGEVIRLTIEVEMSQEASYLRDMERAREGVKNILEGPNSDIDQIIRSVRENGWKVSNKLVKAFPLLADTAMAAAAVAAVRDVFEPEAEGDQDEDGEAPETPGQ</sequence>
<accession>A0ACC7MDE6</accession>
<dbReference type="EMBL" id="JASNRB020000013">
    <property type="protein sequence ID" value="MFJ1470087.1"/>
    <property type="molecule type" value="Genomic_DNA"/>
</dbReference>
<organism evidence="1 2">
    <name type="scientific">Massilia orientalis</name>
    <dbReference type="NCBI Taxonomy" id="3050128"/>
    <lineage>
        <taxon>Bacteria</taxon>
        <taxon>Pseudomonadati</taxon>
        <taxon>Pseudomonadota</taxon>
        <taxon>Betaproteobacteria</taxon>
        <taxon>Burkholderiales</taxon>
        <taxon>Oxalobacteraceae</taxon>
        <taxon>Telluria group</taxon>
        <taxon>Massilia</taxon>
    </lineage>
</organism>
<dbReference type="Proteomes" id="UP001168096">
    <property type="component" value="Unassembled WGS sequence"/>
</dbReference>
<reference evidence="1" key="1">
    <citation type="submission" date="2024-11" db="EMBL/GenBank/DDBJ databases">
        <title>Description of Massilia orientalis sp. nov., isolated from rhizosphere soil of Ageratina adenophora.</title>
        <authorList>
            <person name="Wang Y."/>
        </authorList>
    </citation>
    <scope>NUCLEOTIDE SEQUENCE</scope>
    <source>
        <strain evidence="1">YIM B02787</strain>
    </source>
</reference>
<gene>
    <name evidence="1" type="ORF">QPK29_020430</name>
</gene>